<dbReference type="GO" id="GO:0016301">
    <property type="term" value="F:kinase activity"/>
    <property type="evidence" value="ECO:0007669"/>
    <property type="project" value="UniProtKB-KW"/>
</dbReference>
<dbReference type="Pfam" id="PF02518">
    <property type="entry name" value="HATPase_c"/>
    <property type="match status" value="1"/>
</dbReference>
<proteinExistence type="predicted"/>
<evidence type="ECO:0000256" key="7">
    <source>
        <dbReference type="ARBA" id="ARBA00022490"/>
    </source>
</evidence>
<evidence type="ECO:0000256" key="3">
    <source>
        <dbReference type="ARBA" id="ARBA00004496"/>
    </source>
</evidence>
<dbReference type="Gene3D" id="3.30.565.10">
    <property type="entry name" value="Histidine kinase-like ATPase, C-terminal domain"/>
    <property type="match status" value="1"/>
</dbReference>
<dbReference type="Gene3D" id="1.20.5.1930">
    <property type="match status" value="1"/>
</dbReference>
<keyword evidence="16" id="KW-1133">Transmembrane helix</keyword>
<keyword evidence="11" id="KW-0408">Iron</keyword>
<dbReference type="InterPro" id="IPR050482">
    <property type="entry name" value="Sensor_HK_TwoCompSys"/>
</dbReference>
<protein>
    <recommendedName>
        <fullName evidence="5">Oxygen sensor histidine kinase NreB</fullName>
        <ecNumber evidence="4">2.7.13.3</ecNumber>
    </recommendedName>
    <alternativeName>
        <fullName evidence="15">Nitrogen regulation protein B</fullName>
    </alternativeName>
</protein>
<dbReference type="InterPro" id="IPR017205">
    <property type="entry name" value="Sig_transdc_His_kinase_ChrS"/>
</dbReference>
<feature type="transmembrane region" description="Helical" evidence="16">
    <location>
        <begin position="90"/>
        <end position="109"/>
    </location>
</feature>
<dbReference type="PROSITE" id="PS50109">
    <property type="entry name" value="HIS_KIN"/>
    <property type="match status" value="1"/>
</dbReference>
<keyword evidence="13" id="KW-0411">Iron-sulfur</keyword>
<dbReference type="EMBL" id="JAENHP010000001">
    <property type="protein sequence ID" value="MBM2614625.1"/>
    <property type="molecule type" value="Genomic_DNA"/>
</dbReference>
<dbReference type="PANTHER" id="PTHR24421:SF62">
    <property type="entry name" value="SENSORY TRANSDUCTION HISTIDINE KINASE"/>
    <property type="match status" value="1"/>
</dbReference>
<evidence type="ECO:0000256" key="2">
    <source>
        <dbReference type="ARBA" id="ARBA00001966"/>
    </source>
</evidence>
<reference evidence="18 19" key="1">
    <citation type="submission" date="2021-01" db="EMBL/GenBank/DDBJ databases">
        <title>Actinoplanes sp. nov. LDG1-06 isolated from lichen.</title>
        <authorList>
            <person name="Saeng-In P."/>
            <person name="Phongsopitanun W."/>
            <person name="Kanchanasin P."/>
            <person name="Yuki M."/>
            <person name="Kudo T."/>
            <person name="Ohkuma M."/>
            <person name="Tanasupawat S."/>
        </authorList>
    </citation>
    <scope>NUCLEOTIDE SEQUENCE [LARGE SCALE GENOMIC DNA]</scope>
    <source>
        <strain evidence="18 19">LDG1-06</strain>
    </source>
</reference>
<evidence type="ECO:0000256" key="15">
    <source>
        <dbReference type="ARBA" id="ARBA00030800"/>
    </source>
</evidence>
<dbReference type="CDD" id="cd16917">
    <property type="entry name" value="HATPase_UhpB-NarQ-NarX-like"/>
    <property type="match status" value="1"/>
</dbReference>
<evidence type="ECO:0000313" key="19">
    <source>
        <dbReference type="Proteomes" id="UP000632138"/>
    </source>
</evidence>
<dbReference type="InterPro" id="IPR036890">
    <property type="entry name" value="HATPase_C_sf"/>
</dbReference>
<evidence type="ECO:0000256" key="16">
    <source>
        <dbReference type="SAM" id="Phobius"/>
    </source>
</evidence>
<accession>A0ABS2A449</accession>
<evidence type="ECO:0000256" key="5">
    <source>
        <dbReference type="ARBA" id="ARBA00017322"/>
    </source>
</evidence>
<comment type="cofactor">
    <cofactor evidence="2">
        <name>[4Fe-4S] cluster</name>
        <dbReference type="ChEBI" id="CHEBI:49883"/>
    </cofactor>
</comment>
<keyword evidence="10 18" id="KW-0418">Kinase</keyword>
<comment type="catalytic activity">
    <reaction evidence="1">
        <text>ATP + protein L-histidine = ADP + protein N-phospho-L-histidine.</text>
        <dbReference type="EC" id="2.7.13.3"/>
    </reaction>
</comment>
<dbReference type="InterPro" id="IPR004358">
    <property type="entry name" value="Sig_transdc_His_kin-like_C"/>
</dbReference>
<feature type="transmembrane region" description="Helical" evidence="16">
    <location>
        <begin position="61"/>
        <end position="83"/>
    </location>
</feature>
<keyword evidence="8" id="KW-0808">Transferase</keyword>
<keyword evidence="7" id="KW-0963">Cytoplasm</keyword>
<feature type="domain" description="Histidine kinase" evidence="17">
    <location>
        <begin position="264"/>
        <end position="351"/>
    </location>
</feature>
<evidence type="ECO:0000313" key="18">
    <source>
        <dbReference type="EMBL" id="MBM2614625.1"/>
    </source>
</evidence>
<gene>
    <name evidence="18" type="ORF">JIG36_03530</name>
</gene>
<evidence type="ECO:0000256" key="4">
    <source>
        <dbReference type="ARBA" id="ARBA00012438"/>
    </source>
</evidence>
<dbReference type="PIRSF" id="PIRSF037434">
    <property type="entry name" value="STHK_ChrS"/>
    <property type="match status" value="1"/>
</dbReference>
<dbReference type="Proteomes" id="UP000632138">
    <property type="component" value="Unassembled WGS sequence"/>
</dbReference>
<comment type="caution">
    <text evidence="18">The sequence shown here is derived from an EMBL/GenBank/DDBJ whole genome shotgun (WGS) entry which is preliminary data.</text>
</comment>
<dbReference type="RefSeq" id="WP_203374500.1">
    <property type="nucleotide sequence ID" value="NZ_JAENHP010000001.1"/>
</dbReference>
<dbReference type="SMART" id="SM00387">
    <property type="entry name" value="HATPase_c"/>
    <property type="match status" value="1"/>
</dbReference>
<dbReference type="PANTHER" id="PTHR24421">
    <property type="entry name" value="NITRATE/NITRITE SENSOR PROTEIN NARX-RELATED"/>
    <property type="match status" value="1"/>
</dbReference>
<evidence type="ECO:0000256" key="6">
    <source>
        <dbReference type="ARBA" id="ARBA00022485"/>
    </source>
</evidence>
<evidence type="ECO:0000256" key="8">
    <source>
        <dbReference type="ARBA" id="ARBA00022679"/>
    </source>
</evidence>
<dbReference type="Pfam" id="PF07730">
    <property type="entry name" value="HisKA_3"/>
    <property type="match status" value="1"/>
</dbReference>
<dbReference type="PRINTS" id="PR00344">
    <property type="entry name" value="BCTRLSENSOR"/>
</dbReference>
<dbReference type="InterPro" id="IPR005467">
    <property type="entry name" value="His_kinase_dom"/>
</dbReference>
<evidence type="ECO:0000256" key="10">
    <source>
        <dbReference type="ARBA" id="ARBA00022777"/>
    </source>
</evidence>
<evidence type="ECO:0000256" key="11">
    <source>
        <dbReference type="ARBA" id="ARBA00023004"/>
    </source>
</evidence>
<sequence>MERTAGWPPRKAGRPAAILAAVVLVAVAAGTLTRWTLAPAALLLAAAWRWPPPARLYYPALLALMTASVFLVPYAMFASWVLALHAFVLFGPRAAFAWSVVGALAITFAQTRDLAVPAVISLLAPLVAAGWFLSAALRENVALRDRLVEQAKLAGVREERNRMAREIHDTIAQDLSAAVALLEGAIHDGVGEQRVGQARDLARSGLAEARRSVLALGPRSLDGDGLPGALRGLVAAWAARTGVRGNFDSDPDARPLDAATEAALFRIGQSALANVAEHASATRVDVTLSYLDDEVVLDIRDDGVGFASEPAAGRGFGLDGMRERLGELDGRLDVESEPGAGTALRAAVPIR</sequence>
<comment type="subcellular location">
    <subcellularLocation>
        <location evidence="3">Cytoplasm</location>
    </subcellularLocation>
</comment>
<evidence type="ECO:0000256" key="1">
    <source>
        <dbReference type="ARBA" id="ARBA00000085"/>
    </source>
</evidence>
<comment type="function">
    <text evidence="14">Member of the two-component regulatory system NreB/NreC involved in the control of dissimilatory nitrate/nitrite reduction in response to oxygen. NreB functions as a direct oxygen sensor histidine kinase which is autophosphorylated, in the absence of oxygen, probably at the conserved histidine residue, and transfers its phosphate group probably to a conserved aspartate residue of NreC. NreB/NreC activates the expression of the nitrate (narGHJI) and nitrite (nir) reductase operons, as well as the putative nitrate transporter gene narT.</text>
</comment>
<evidence type="ECO:0000256" key="14">
    <source>
        <dbReference type="ARBA" id="ARBA00024827"/>
    </source>
</evidence>
<evidence type="ECO:0000256" key="12">
    <source>
        <dbReference type="ARBA" id="ARBA00023012"/>
    </source>
</evidence>
<keyword evidence="16" id="KW-0812">Transmembrane</keyword>
<dbReference type="SUPFAM" id="SSF55874">
    <property type="entry name" value="ATPase domain of HSP90 chaperone/DNA topoisomerase II/histidine kinase"/>
    <property type="match status" value="1"/>
</dbReference>
<keyword evidence="6" id="KW-0004">4Fe-4S</keyword>
<name>A0ABS2A449_9ACTN</name>
<feature type="transmembrane region" description="Helical" evidence="16">
    <location>
        <begin position="115"/>
        <end position="137"/>
    </location>
</feature>
<dbReference type="EC" id="2.7.13.3" evidence="4"/>
<organism evidence="18 19">
    <name type="scientific">Paractinoplanes ovalisporus</name>
    <dbReference type="NCBI Taxonomy" id="2810368"/>
    <lineage>
        <taxon>Bacteria</taxon>
        <taxon>Bacillati</taxon>
        <taxon>Actinomycetota</taxon>
        <taxon>Actinomycetes</taxon>
        <taxon>Micromonosporales</taxon>
        <taxon>Micromonosporaceae</taxon>
        <taxon>Paractinoplanes</taxon>
    </lineage>
</organism>
<keyword evidence="19" id="KW-1185">Reference proteome</keyword>
<keyword evidence="9" id="KW-0479">Metal-binding</keyword>
<evidence type="ECO:0000259" key="17">
    <source>
        <dbReference type="PROSITE" id="PS50109"/>
    </source>
</evidence>
<keyword evidence="16" id="KW-0472">Membrane</keyword>
<keyword evidence="12" id="KW-0902">Two-component regulatory system</keyword>
<dbReference type="InterPro" id="IPR003594">
    <property type="entry name" value="HATPase_dom"/>
</dbReference>
<evidence type="ECO:0000256" key="9">
    <source>
        <dbReference type="ARBA" id="ARBA00022723"/>
    </source>
</evidence>
<evidence type="ECO:0000256" key="13">
    <source>
        <dbReference type="ARBA" id="ARBA00023014"/>
    </source>
</evidence>
<dbReference type="InterPro" id="IPR011712">
    <property type="entry name" value="Sig_transdc_His_kin_sub3_dim/P"/>
</dbReference>